<dbReference type="Pfam" id="PF08463">
    <property type="entry name" value="EcoEI_R_C"/>
    <property type="match status" value="1"/>
</dbReference>
<dbReference type="CDD" id="cd18799">
    <property type="entry name" value="SF2_C_EcoAI-like"/>
    <property type="match status" value="1"/>
</dbReference>
<protein>
    <submittedName>
        <fullName evidence="2">Type I restriction enzyme, R subunit</fullName>
    </submittedName>
</protein>
<dbReference type="GO" id="GO:0005524">
    <property type="term" value="F:ATP binding"/>
    <property type="evidence" value="ECO:0007669"/>
    <property type="project" value="InterPro"/>
</dbReference>
<dbReference type="InterPro" id="IPR050742">
    <property type="entry name" value="Helicase_Restrict-Modif_Enz"/>
</dbReference>
<dbReference type="GO" id="GO:0003677">
    <property type="term" value="F:DNA binding"/>
    <property type="evidence" value="ECO:0007669"/>
    <property type="project" value="InterPro"/>
</dbReference>
<dbReference type="GO" id="GO:0005829">
    <property type="term" value="C:cytosol"/>
    <property type="evidence" value="ECO:0007669"/>
    <property type="project" value="TreeGrafter"/>
</dbReference>
<evidence type="ECO:0000313" key="2">
    <source>
        <dbReference type="EMBL" id="SUQ25760.1"/>
    </source>
</evidence>
<dbReference type="InterPro" id="IPR014001">
    <property type="entry name" value="Helicase_ATP-bd"/>
</dbReference>
<evidence type="ECO:0000259" key="1">
    <source>
        <dbReference type="PROSITE" id="PS51192"/>
    </source>
</evidence>
<dbReference type="GO" id="GO:0016787">
    <property type="term" value="F:hydrolase activity"/>
    <property type="evidence" value="ECO:0007669"/>
    <property type="project" value="InterPro"/>
</dbReference>
<evidence type="ECO:0000313" key="3">
    <source>
        <dbReference type="Proteomes" id="UP000255423"/>
    </source>
</evidence>
<dbReference type="PANTHER" id="PTHR47396">
    <property type="entry name" value="TYPE I RESTRICTION ENZYME ECOKI R PROTEIN"/>
    <property type="match status" value="1"/>
</dbReference>
<accession>A0A380S8K1</accession>
<dbReference type="CDD" id="cd18032">
    <property type="entry name" value="DEXHc_RE_I_III_res"/>
    <property type="match status" value="1"/>
</dbReference>
<feature type="domain" description="Helicase ATP-binding" evidence="1">
    <location>
        <begin position="179"/>
        <end position="373"/>
    </location>
</feature>
<dbReference type="EMBL" id="UHJL01000004">
    <property type="protein sequence ID" value="SUQ25760.1"/>
    <property type="molecule type" value="Genomic_DNA"/>
</dbReference>
<name>A0A380S8K1_FIBSU</name>
<dbReference type="RefSeq" id="WP_109573439.1">
    <property type="nucleotide sequence ID" value="NZ_UHJL01000004.1"/>
</dbReference>
<dbReference type="PROSITE" id="PS51192">
    <property type="entry name" value="HELICASE_ATP_BIND_1"/>
    <property type="match status" value="1"/>
</dbReference>
<proteinExistence type="predicted"/>
<dbReference type="InterPro" id="IPR013670">
    <property type="entry name" value="EcoEI_R_C_dom"/>
</dbReference>
<gene>
    <name evidence="2" type="ORF">SAMN05661053_2553</name>
</gene>
<dbReference type="Pfam" id="PF04851">
    <property type="entry name" value="ResIII"/>
    <property type="match status" value="1"/>
</dbReference>
<dbReference type="PANTHER" id="PTHR47396:SF1">
    <property type="entry name" value="ATP-DEPENDENT HELICASE IRC3-RELATED"/>
    <property type="match status" value="1"/>
</dbReference>
<dbReference type="AlphaFoldDB" id="A0A380S8K1"/>
<reference evidence="2 3" key="1">
    <citation type="submission" date="2017-08" db="EMBL/GenBank/DDBJ databases">
        <authorList>
            <person name="de Groot N.N."/>
        </authorList>
    </citation>
    <scope>NUCLEOTIDE SEQUENCE [LARGE SCALE GENOMIC DNA]</scope>
    <source>
        <strain evidence="2 3">HM2</strain>
    </source>
</reference>
<dbReference type="Gene3D" id="3.40.50.300">
    <property type="entry name" value="P-loop containing nucleotide triphosphate hydrolases"/>
    <property type="match status" value="2"/>
</dbReference>
<dbReference type="InterPro" id="IPR006935">
    <property type="entry name" value="Helicase/UvrB_N"/>
</dbReference>
<dbReference type="Gene3D" id="3.90.1570.30">
    <property type="match status" value="1"/>
</dbReference>
<organism evidence="2 3">
    <name type="scientific">Fibrobacter succinogenes</name>
    <name type="common">Bacteroides succinogenes</name>
    <dbReference type="NCBI Taxonomy" id="833"/>
    <lineage>
        <taxon>Bacteria</taxon>
        <taxon>Pseudomonadati</taxon>
        <taxon>Fibrobacterota</taxon>
        <taxon>Fibrobacteria</taxon>
        <taxon>Fibrobacterales</taxon>
        <taxon>Fibrobacteraceae</taxon>
        <taxon>Fibrobacter</taxon>
    </lineage>
</organism>
<dbReference type="InterPro" id="IPR027417">
    <property type="entry name" value="P-loop_NTPase"/>
</dbReference>
<dbReference type="SMART" id="SM00487">
    <property type="entry name" value="DEXDc"/>
    <property type="match status" value="1"/>
</dbReference>
<dbReference type="GO" id="GO:0006304">
    <property type="term" value="P:DNA modification"/>
    <property type="evidence" value="ECO:0007669"/>
    <property type="project" value="InterPro"/>
</dbReference>
<dbReference type="SUPFAM" id="SSF52540">
    <property type="entry name" value="P-loop containing nucleoside triphosphate hydrolases"/>
    <property type="match status" value="2"/>
</dbReference>
<dbReference type="Proteomes" id="UP000255423">
    <property type="component" value="Unassembled WGS sequence"/>
</dbReference>
<sequence>MDELKPEEQARVLIDEMLAAAGWAVVPRSEYMDVPHAQAVTEALTKGNNEADYLLFLDGKAIGVLEAKRAENSLGGKVAEQTAKYSAGALPWYQTWTKPLPFLFMCNGDKLLFCDRRDFAAGEPLEFLELKKMFTPKEVAIRAELSSEFAKMPAVPAVQTKAKAGLRQCQYDAICNLELSFKHGKKKALIVLATGAGKTFTACTAAYRLLNYTPAKKVLFLVDRNNLGKQAEGEFGTYKLTETGIPFSDEYVVQRLHNVKDIEKSHVVISTIQRLYAVLTGQTFVDTDDDESELDGDTINDQSSVSIELPQDLKVTRDTFDLIIVDECHRSIYGKWKQVLDYFNTARVVGLTATPTEEAYAFFNKNTVVEYTLEDSIRDGVNVPPRVFRIKTLVSSQGGTIGQGEHVERITLLDGSKQKKIQKEDQKYESTELDRSVVNPAQIRLVVDSFKQAIYSSLYPERLSDDPVRNWKYIPKTLFFAKTDSHADNIIEAIKQSFAVEFEKVGLKLPEKFVQKITCKAGNSNQLISDFRNEKEFRIAVTVTLVATGTDVKPLEVLVFMRDINSAVLYTQMKGRGCRTMDDDKFQLATPNGTSKDCFYLVDAVGVTEHEMKLPGATSDAEFHKTLGLERLMERLAHGEVPDEHLNLFAGYLSKINNKAEQEDLSEVNKLLAPTSLYFFVSRIYDALTGKNEFSTHPLPEYKDINDANIERRELISAVINNVKVRKVLLEINRGFIKIQHEGTDSLVYSGFSIDESKKYAEIFKDFIEQNRDEVEALRIIYNSEDVAITYEMLSDLKRKLEKFNPMLNEKNLWTSYKTLYVNKAVKAGKVKDLEKDEVGLLTNLIQLVRYALGKKEQLYSLQSTSASLFELYCGQNQRVLNDNQKQVLRKIAQYVVQNGCVSASILMQYEKPLFLQAAKFFGPQNVNTEIQNLTKFMFQ</sequence>